<dbReference type="Gene3D" id="1.10.357.10">
    <property type="entry name" value="Tetracycline Repressor, domain 2"/>
    <property type="match status" value="1"/>
</dbReference>
<dbReference type="PRINTS" id="PR00455">
    <property type="entry name" value="HTHTETR"/>
</dbReference>
<reference evidence="6 7" key="1">
    <citation type="submission" date="2015-09" db="EMBL/GenBank/DDBJ databases">
        <authorList>
            <consortium name="Pathogen Informatics"/>
            <person name="Wu L."/>
            <person name="Ma J."/>
        </authorList>
    </citation>
    <scope>NUCLEOTIDE SEQUENCE [LARGE SCALE GENOMIC DNA]</scope>
    <source>
        <strain evidence="6 7">2789STDY5834858</strain>
    </source>
</reference>
<dbReference type="PROSITE" id="PS01081">
    <property type="entry name" value="HTH_TETR_1"/>
    <property type="match status" value="1"/>
</dbReference>
<feature type="domain" description="HTH tetR-type" evidence="5">
    <location>
        <begin position="3"/>
        <end position="63"/>
    </location>
</feature>
<proteinExistence type="predicted"/>
<dbReference type="PROSITE" id="PS50977">
    <property type="entry name" value="HTH_TETR_2"/>
    <property type="match status" value="1"/>
</dbReference>
<evidence type="ECO:0000256" key="1">
    <source>
        <dbReference type="ARBA" id="ARBA00023015"/>
    </source>
</evidence>
<evidence type="ECO:0000313" key="7">
    <source>
        <dbReference type="Proteomes" id="UP000095488"/>
    </source>
</evidence>
<dbReference type="EMBL" id="CYZR01000003">
    <property type="protein sequence ID" value="CUN80467.1"/>
    <property type="molecule type" value="Genomic_DNA"/>
</dbReference>
<evidence type="ECO:0000256" key="3">
    <source>
        <dbReference type="ARBA" id="ARBA00023163"/>
    </source>
</evidence>
<keyword evidence="2 4" id="KW-0238">DNA-binding</keyword>
<dbReference type="PANTHER" id="PTHR47506:SF6">
    <property type="entry name" value="HTH-TYPE TRANSCRIPTIONAL REPRESSOR NEMR"/>
    <property type="match status" value="1"/>
</dbReference>
<keyword evidence="1" id="KW-0805">Transcription regulation</keyword>
<dbReference type="SUPFAM" id="SSF46689">
    <property type="entry name" value="Homeodomain-like"/>
    <property type="match status" value="1"/>
</dbReference>
<evidence type="ECO:0000256" key="4">
    <source>
        <dbReference type="PROSITE-ProRule" id="PRU00335"/>
    </source>
</evidence>
<feature type="DNA-binding region" description="H-T-H motif" evidence="4">
    <location>
        <begin position="26"/>
        <end position="45"/>
    </location>
</feature>
<evidence type="ECO:0000259" key="5">
    <source>
        <dbReference type="PROSITE" id="PS50977"/>
    </source>
</evidence>
<name>A0ABP2APB8_SARVE</name>
<organism evidence="6 7">
    <name type="scientific">Sarcina ventriculi</name>
    <name type="common">Clostridium ventriculi</name>
    <dbReference type="NCBI Taxonomy" id="1267"/>
    <lineage>
        <taxon>Bacteria</taxon>
        <taxon>Bacillati</taxon>
        <taxon>Bacillota</taxon>
        <taxon>Clostridia</taxon>
        <taxon>Eubacteriales</taxon>
        <taxon>Clostridiaceae</taxon>
        <taxon>Sarcina</taxon>
    </lineage>
</organism>
<protein>
    <submittedName>
        <fullName evidence="6">DNA-binding transcriptional repressor AcrR</fullName>
    </submittedName>
</protein>
<comment type="caution">
    <text evidence="6">The sequence shown here is derived from an EMBL/GenBank/DDBJ whole genome shotgun (WGS) entry which is preliminary data.</text>
</comment>
<evidence type="ECO:0000256" key="2">
    <source>
        <dbReference type="ARBA" id="ARBA00023125"/>
    </source>
</evidence>
<sequence>MAGQTKEDILITARELFNEYGYKNISMRDIAKKLNISVGNLTYYFKKKEDLIEEVVMYKHRKYKGVLLPKSLDDLNNLFLDMLNTQNENIYYFKHFDELAEISSKIYEIQLATLNKIEKILKECFEELQRKNLVQKVEPKSHIDNLIKCILTVIIYKPIKTKDLNKQDNIDSIISCLWSMIFMYLTDEGKDMYLSIFK</sequence>
<keyword evidence="7" id="KW-1185">Reference proteome</keyword>
<dbReference type="RefSeq" id="WP_055258505.1">
    <property type="nucleotide sequence ID" value="NZ_CABIXL010000003.1"/>
</dbReference>
<dbReference type="Proteomes" id="UP000095488">
    <property type="component" value="Unassembled WGS sequence"/>
</dbReference>
<dbReference type="InterPro" id="IPR023772">
    <property type="entry name" value="DNA-bd_HTH_TetR-type_CS"/>
</dbReference>
<dbReference type="GO" id="GO:0003677">
    <property type="term" value="F:DNA binding"/>
    <property type="evidence" value="ECO:0007669"/>
    <property type="project" value="UniProtKB-KW"/>
</dbReference>
<evidence type="ECO:0000313" key="6">
    <source>
        <dbReference type="EMBL" id="CUN80467.1"/>
    </source>
</evidence>
<dbReference type="InterPro" id="IPR001647">
    <property type="entry name" value="HTH_TetR"/>
</dbReference>
<dbReference type="Pfam" id="PF00440">
    <property type="entry name" value="TetR_N"/>
    <property type="match status" value="1"/>
</dbReference>
<dbReference type="PANTHER" id="PTHR47506">
    <property type="entry name" value="TRANSCRIPTIONAL REGULATORY PROTEIN"/>
    <property type="match status" value="1"/>
</dbReference>
<dbReference type="InterPro" id="IPR009057">
    <property type="entry name" value="Homeodomain-like_sf"/>
</dbReference>
<accession>A0ABP2APB8</accession>
<gene>
    <name evidence="6" type="ORF">ERS852473_01139</name>
</gene>
<keyword evidence="3" id="KW-0804">Transcription</keyword>